<evidence type="ECO:0000313" key="4">
    <source>
        <dbReference type="Proteomes" id="UP000307706"/>
    </source>
</evidence>
<dbReference type="EMBL" id="PNCK01000009">
    <property type="protein sequence ID" value="TMP46336.1"/>
    <property type="molecule type" value="Genomic_DNA"/>
</dbReference>
<organism evidence="2 4">
    <name type="scientific">Pseudoalteromonas citrea</name>
    <dbReference type="NCBI Taxonomy" id="43655"/>
    <lineage>
        <taxon>Bacteria</taxon>
        <taxon>Pseudomonadati</taxon>
        <taxon>Pseudomonadota</taxon>
        <taxon>Gammaproteobacteria</taxon>
        <taxon>Alteromonadales</taxon>
        <taxon>Pseudoalteromonadaceae</taxon>
        <taxon>Pseudoalteromonas</taxon>
    </lineage>
</organism>
<dbReference type="EMBL" id="PNCL01000001">
    <property type="protein sequence ID" value="TMP63027.1"/>
    <property type="molecule type" value="Genomic_DNA"/>
</dbReference>
<reference evidence="2" key="3">
    <citation type="submission" date="2019-09" db="EMBL/GenBank/DDBJ databases">
        <title>Co-occurence of chitin degradation, pigmentation and bioactivity in marine Pseudoalteromonas.</title>
        <authorList>
            <person name="Sonnenschein E.C."/>
            <person name="Bech P.K."/>
        </authorList>
    </citation>
    <scope>NUCLEOTIDE SEQUENCE</scope>
    <source>
        <strain evidence="2">S2231</strain>
    </source>
</reference>
<evidence type="ECO:0000313" key="2">
    <source>
        <dbReference type="EMBL" id="TMP63027.1"/>
    </source>
</evidence>
<evidence type="ECO:0000313" key="1">
    <source>
        <dbReference type="EMBL" id="TMP46336.1"/>
    </source>
</evidence>
<dbReference type="Proteomes" id="UP000305730">
    <property type="component" value="Unassembled WGS sequence"/>
</dbReference>
<dbReference type="Proteomes" id="UP000307706">
    <property type="component" value="Unassembled WGS sequence"/>
</dbReference>
<dbReference type="RefSeq" id="WP_138594755.1">
    <property type="nucleotide sequence ID" value="NZ_PNCK01000009.1"/>
</dbReference>
<name>A0A5S3XV98_9GAMM</name>
<reference evidence="2 4" key="1">
    <citation type="submission" date="2017-12" db="EMBL/GenBank/DDBJ databases">
        <authorList>
            <person name="Paulsen S."/>
            <person name="Gram L.K."/>
        </authorList>
    </citation>
    <scope>NUCLEOTIDE SEQUENCE [LARGE SCALE GENOMIC DNA]</scope>
    <source>
        <strain evidence="2 4">S2231</strain>
        <strain evidence="1">S2233</strain>
    </source>
</reference>
<gene>
    <name evidence="2" type="ORF">CWB96_00010</name>
    <name evidence="1" type="ORF">CWB97_02440</name>
</gene>
<dbReference type="AlphaFoldDB" id="A0A5S3XV98"/>
<dbReference type="OrthoDB" id="9810174at2"/>
<proteinExistence type="predicted"/>
<sequence>MANFPVFHGITVAANAHIENLTIESLASDPIGAAEGRVWYNAVEKSFKAAVTDDSGSLSIIAFQDASDFSSFLIDLASQAVGDSGAKKVGYEGKAGANGLFSAAPGTLDGIIGSIIEAIDAEKLLSKDLESSDAGKGVNAIGYEGKAGQNNKFSVVPGTVKSALDMMIDQIDANSEASSVSSQGIQDELDNTQSAAGLSATGDYSAPATSNYLKQSDFVAKSKTASLASADELLDAQIKTLSDQVTSNSSDVTSALATVVKKAGDTMSGPLNMGSNPILSTAVPTDPAHLVNLKYIDGMRAGLDVKDSVRVATSAEITNLTGDTQANGDNTYSIDGVVLKSGDRVLIKDGASIDGIEAATFTNNGIYTVDITTDSPDVGSATAIFTRAEDADGSPVSEVTNGMHTFIEEGQKYANAGFVLSTPNPITVNTTELTFAQFSGAGQLTAGAGIQKDGNNIYLNFGAGVKESPLDEIGIDVGAGLFTTEDGTTSSDATAAKLEIKLDGTTLSKGPDGLKVSQSFTDKITTLQAELDLSQTSSGLDNSGNYIADSSAHYIKSAVSLHNATQQLDAQVKSTSDKIDSEVVKVNDAITTVSDELSTTQAGAGLSTNGNYETPVTANYLTASTSLHDATIELDKQLKGVADTAAQEITDRESADSAIKLGAGLLANGNMPDVSAAKYIASATNMFDAVTSLDQSLDQNITRVNTDISSVVTQLNAQKHAFQSDQPNLEHRIQHNLGAAMVDVTVWVKRSDDKFYNDIALVKEETNNEIVVYLSEAAHVKVAIEAIADINTPAA</sequence>
<protein>
    <submittedName>
        <fullName evidence="2">Uncharacterized protein</fullName>
    </submittedName>
</protein>
<reference evidence="3 4" key="2">
    <citation type="submission" date="2019-06" db="EMBL/GenBank/DDBJ databases">
        <title>Co-occurence of chitin degradation, pigmentation and bioactivity in marine Pseudoalteromonas.</title>
        <authorList>
            <person name="Sonnenschein E.C."/>
            <person name="Bech P.K."/>
        </authorList>
    </citation>
    <scope>NUCLEOTIDE SEQUENCE [LARGE SCALE GENOMIC DNA]</scope>
    <source>
        <strain evidence="4">S2231</strain>
        <strain evidence="1 3">S2233</strain>
    </source>
</reference>
<accession>A0A5S3XV98</accession>
<comment type="caution">
    <text evidence="2">The sequence shown here is derived from an EMBL/GenBank/DDBJ whole genome shotgun (WGS) entry which is preliminary data.</text>
</comment>
<keyword evidence="3" id="KW-1185">Reference proteome</keyword>
<evidence type="ECO:0000313" key="3">
    <source>
        <dbReference type="Proteomes" id="UP000305730"/>
    </source>
</evidence>